<evidence type="ECO:0000313" key="1">
    <source>
        <dbReference type="EMBL" id="MBD8890141.1"/>
    </source>
</evidence>
<dbReference type="Pfam" id="PF10983">
    <property type="entry name" value="DUF2793"/>
    <property type="match status" value="1"/>
</dbReference>
<comment type="caution">
    <text evidence="1">The sequence shown here is derived from an EMBL/GenBank/DDBJ whole genome shotgun (WGS) entry which is preliminary data.</text>
</comment>
<keyword evidence="2" id="KW-1185">Reference proteome</keyword>
<proteinExistence type="predicted"/>
<dbReference type="Proteomes" id="UP000632063">
    <property type="component" value="Unassembled WGS sequence"/>
</dbReference>
<accession>A0ABR9CIK7</accession>
<dbReference type="EMBL" id="JACYXI010000001">
    <property type="protein sequence ID" value="MBD8890141.1"/>
    <property type="molecule type" value="Genomic_DNA"/>
</dbReference>
<reference evidence="2" key="1">
    <citation type="submission" date="2020-09" db="EMBL/GenBank/DDBJ databases">
        <title>The genome sequence of strain Labrenzia suaedae 4C16A.</title>
        <authorList>
            <person name="Liu Y."/>
        </authorList>
    </citation>
    <scope>NUCLEOTIDE SEQUENCE [LARGE SCALE GENOMIC DNA]</scope>
    <source>
        <strain evidence="2">4C16A</strain>
    </source>
</reference>
<reference evidence="1 2" key="2">
    <citation type="journal article" date="2021" name="Int. J. Syst. Evol. Microbiol.">
        <title>Roseibium litorale sp. nov., isolated from a tidal flat sediment and proposal for the reclassification of Labrenzia polysiphoniae as Roseibium polysiphoniae comb. nov.</title>
        <authorList>
            <person name="Liu Y."/>
            <person name="Pei T."/>
            <person name="Du J."/>
            <person name="Chao M."/>
            <person name="Deng M.R."/>
            <person name="Zhu H."/>
        </authorList>
    </citation>
    <scope>NUCLEOTIDE SEQUENCE [LARGE SCALE GENOMIC DNA]</scope>
    <source>
        <strain evidence="1 2">4C16A</strain>
    </source>
</reference>
<name>A0ABR9CIK7_9HYPH</name>
<evidence type="ECO:0000313" key="2">
    <source>
        <dbReference type="Proteomes" id="UP000632063"/>
    </source>
</evidence>
<dbReference type="InterPro" id="IPR021251">
    <property type="entry name" value="DUF2793"/>
</dbReference>
<sequence>MTSTARLGLPFLAASQAQKEVTHNEALARLDALAHLVLLDRNVTAAPGSPTEGDCYLVGAGGTGTFVGQGGKIASYADGAWAFYPPVLGMLAYVADEGTLAVYTAAGWKDYGALLSEVAVLSRTASGAQSRICTVEEELTLAGAFVESSIVIPDRSVLFGVSSRTTAAVTGVWQYHVGISGELEKFGGYLGITVGASNAGVIGPQAFYADTPVRITAHGDTEAFTGGKVRIALHYFLPVVPGA</sequence>
<dbReference type="RefSeq" id="WP_192145624.1">
    <property type="nucleotide sequence ID" value="NZ_JACYXI010000001.1"/>
</dbReference>
<organism evidence="1 2">
    <name type="scientific">Roseibium litorale</name>
    <dbReference type="NCBI Taxonomy" id="2803841"/>
    <lineage>
        <taxon>Bacteria</taxon>
        <taxon>Pseudomonadati</taxon>
        <taxon>Pseudomonadota</taxon>
        <taxon>Alphaproteobacteria</taxon>
        <taxon>Hyphomicrobiales</taxon>
        <taxon>Stappiaceae</taxon>
        <taxon>Roseibium</taxon>
    </lineage>
</organism>
<protein>
    <submittedName>
        <fullName evidence="1">DUF2793 domain-containing protein</fullName>
    </submittedName>
</protein>
<gene>
    <name evidence="1" type="ORF">IG616_01155</name>
</gene>